<dbReference type="AlphaFoldDB" id="A0A9X1NB10"/>
<keyword evidence="2" id="KW-0472">Membrane</keyword>
<organism evidence="4 5">
    <name type="scientific">Kineosporia babensis</name>
    <dbReference type="NCBI Taxonomy" id="499548"/>
    <lineage>
        <taxon>Bacteria</taxon>
        <taxon>Bacillati</taxon>
        <taxon>Actinomycetota</taxon>
        <taxon>Actinomycetes</taxon>
        <taxon>Kineosporiales</taxon>
        <taxon>Kineosporiaceae</taxon>
        <taxon>Kineosporia</taxon>
    </lineage>
</organism>
<dbReference type="RefSeq" id="WP_231438910.1">
    <property type="nucleotide sequence ID" value="NZ_JAJOMB010000002.1"/>
</dbReference>
<comment type="caution">
    <text evidence="4">The sequence shown here is derived from an EMBL/GenBank/DDBJ whole genome shotgun (WGS) entry which is preliminary data.</text>
</comment>
<dbReference type="EMBL" id="JAJOMB010000002">
    <property type="protein sequence ID" value="MCD5309981.1"/>
    <property type="molecule type" value="Genomic_DNA"/>
</dbReference>
<reference evidence="4" key="1">
    <citation type="submission" date="2021-11" db="EMBL/GenBank/DDBJ databases">
        <title>Streptomyces corallinus and Kineosporia corallina sp. nov., two new coral-derived marine actinobacteria.</title>
        <authorList>
            <person name="Buangrab K."/>
            <person name="Sutthacheep M."/>
            <person name="Yeemin T."/>
            <person name="Harunari E."/>
            <person name="Igarashi Y."/>
            <person name="Sripreechasak P."/>
            <person name="Kanchanasin P."/>
            <person name="Tanasupawat S."/>
            <person name="Phongsopitanun W."/>
        </authorList>
    </citation>
    <scope>NUCLEOTIDE SEQUENCE</scope>
    <source>
        <strain evidence="4">JCM 31032</strain>
    </source>
</reference>
<sequence length="386" mass="41345">MSIVSPVPPASPEQAGPTPQRRPHQVGVLHLSQLLLVEVIVLGVAAATGLGMVPAIVLGLFGLLLIGFTFLRKQDRWVAEWQLLRWRLARRTKKTDIVHPDARVHALRTIAPGLNVVGRETADGNMAGIGGDQAGWFTVLECQELGEHLTQETPGPPLERIAQLLADSEIPGLRAQVLTHTVLPPAVAERASALGVPSYSPAEVVTWVVLRLDAQALAQEARSAEVSPPEILLAVTRRLENLLKRSTRTLWRVLDAEGLTLALTRSCGLDGVTAPVEELDRVKTGSLQQVTFWVRSWPKSGEPWLLLNALSLVPAAFVSVSILLEPDGEQARLRCLVRVAAGGGNLDAAVSTMLEVAEQLEADLMRLDAEHGPALYASAPSGGGIG</sequence>
<evidence type="ECO:0000259" key="3">
    <source>
        <dbReference type="Pfam" id="PF11203"/>
    </source>
</evidence>
<keyword evidence="5" id="KW-1185">Reference proteome</keyword>
<dbReference type="Pfam" id="PF11203">
    <property type="entry name" value="EccE"/>
    <property type="match status" value="1"/>
</dbReference>
<accession>A0A9X1NB10</accession>
<keyword evidence="2" id="KW-1133">Transmembrane helix</keyword>
<feature type="transmembrane region" description="Helical" evidence="2">
    <location>
        <begin position="52"/>
        <end position="71"/>
    </location>
</feature>
<feature type="compositionally biased region" description="Pro residues" evidence="1">
    <location>
        <begin position="1"/>
        <end position="11"/>
    </location>
</feature>
<evidence type="ECO:0000256" key="2">
    <source>
        <dbReference type="SAM" id="Phobius"/>
    </source>
</evidence>
<evidence type="ECO:0000256" key="1">
    <source>
        <dbReference type="SAM" id="MobiDB-lite"/>
    </source>
</evidence>
<dbReference type="InterPro" id="IPR050051">
    <property type="entry name" value="EccE_dom"/>
</dbReference>
<evidence type="ECO:0000313" key="4">
    <source>
        <dbReference type="EMBL" id="MCD5309981.1"/>
    </source>
</evidence>
<feature type="domain" description="Type VII secretion system protein EccE" evidence="3">
    <location>
        <begin position="201"/>
        <end position="294"/>
    </location>
</feature>
<gene>
    <name evidence="4" type="ORF">LR394_03685</name>
</gene>
<feature type="region of interest" description="Disordered" evidence="1">
    <location>
        <begin position="1"/>
        <end position="23"/>
    </location>
</feature>
<keyword evidence="2" id="KW-0812">Transmembrane</keyword>
<proteinExistence type="predicted"/>
<dbReference type="Proteomes" id="UP001138997">
    <property type="component" value="Unassembled WGS sequence"/>
</dbReference>
<evidence type="ECO:0000313" key="5">
    <source>
        <dbReference type="Proteomes" id="UP001138997"/>
    </source>
</evidence>
<protein>
    <recommendedName>
        <fullName evidence="3">Type VII secretion system protein EccE domain-containing protein</fullName>
    </recommendedName>
</protein>
<name>A0A9X1NB10_9ACTN</name>